<evidence type="ECO:0000313" key="2">
    <source>
        <dbReference type="EMBL" id="PZF71545.1"/>
    </source>
</evidence>
<name>A0A2W2A866_9BACT</name>
<feature type="transmembrane region" description="Helical" evidence="1">
    <location>
        <begin position="54"/>
        <end position="71"/>
    </location>
</feature>
<sequence>MSWIGRVGVNLMYSDYTFLKVWWQGAIAIFVILMALTTIQYLVHRYLPVRTSRFIHGIAIFIAIFGLYYTYHDFQNYYAHRWLKEKFHLGAYLFWIGWMIISFFYLYSKKSDNPTISDSTDPTIE</sequence>
<evidence type="ECO:0008006" key="4">
    <source>
        <dbReference type="Google" id="ProtNLM"/>
    </source>
</evidence>
<dbReference type="AlphaFoldDB" id="A0A2W2A866"/>
<proteinExistence type="predicted"/>
<feature type="transmembrane region" description="Helical" evidence="1">
    <location>
        <begin position="21"/>
        <end position="42"/>
    </location>
</feature>
<gene>
    <name evidence="2" type="ORF">DN068_15830</name>
</gene>
<keyword evidence="1" id="KW-1133">Transmembrane helix</keyword>
<organism evidence="2 3">
    <name type="scientific">Taibaiella soli</name>
    <dbReference type="NCBI Taxonomy" id="1649169"/>
    <lineage>
        <taxon>Bacteria</taxon>
        <taxon>Pseudomonadati</taxon>
        <taxon>Bacteroidota</taxon>
        <taxon>Chitinophagia</taxon>
        <taxon>Chitinophagales</taxon>
        <taxon>Chitinophagaceae</taxon>
        <taxon>Taibaiella</taxon>
    </lineage>
</organism>
<keyword evidence="1" id="KW-0812">Transmembrane</keyword>
<dbReference type="EMBL" id="QKTW01000022">
    <property type="protein sequence ID" value="PZF71545.1"/>
    <property type="molecule type" value="Genomic_DNA"/>
</dbReference>
<evidence type="ECO:0000313" key="3">
    <source>
        <dbReference type="Proteomes" id="UP000248745"/>
    </source>
</evidence>
<keyword evidence="3" id="KW-1185">Reference proteome</keyword>
<feature type="transmembrane region" description="Helical" evidence="1">
    <location>
        <begin position="91"/>
        <end position="107"/>
    </location>
</feature>
<keyword evidence="1" id="KW-0472">Membrane</keyword>
<protein>
    <recommendedName>
        <fullName evidence="4">Cytochrome d ubiquinol oxidase subunit II</fullName>
    </recommendedName>
</protein>
<dbReference type="Proteomes" id="UP000248745">
    <property type="component" value="Unassembled WGS sequence"/>
</dbReference>
<evidence type="ECO:0000256" key="1">
    <source>
        <dbReference type="SAM" id="Phobius"/>
    </source>
</evidence>
<reference evidence="2 3" key="1">
    <citation type="submission" date="2018-06" db="EMBL/GenBank/DDBJ databases">
        <title>Mucibacter soli gen. nov., sp. nov., a new member of the family Chitinophagaceae producing mucin.</title>
        <authorList>
            <person name="Kim M.-K."/>
            <person name="Park S."/>
            <person name="Kim T.-S."/>
            <person name="Joung Y."/>
            <person name="Han J.-H."/>
            <person name="Kim S.B."/>
        </authorList>
    </citation>
    <scope>NUCLEOTIDE SEQUENCE [LARGE SCALE GENOMIC DNA]</scope>
    <source>
        <strain evidence="2 3">R1-15</strain>
    </source>
</reference>
<comment type="caution">
    <text evidence="2">The sequence shown here is derived from an EMBL/GenBank/DDBJ whole genome shotgun (WGS) entry which is preliminary data.</text>
</comment>
<accession>A0A2W2A866</accession>